<organism evidence="1 2">
    <name type="scientific">Gossypium schwendimanii</name>
    <name type="common">Cotton</name>
    <dbReference type="NCBI Taxonomy" id="34291"/>
    <lineage>
        <taxon>Eukaryota</taxon>
        <taxon>Viridiplantae</taxon>
        <taxon>Streptophyta</taxon>
        <taxon>Embryophyta</taxon>
        <taxon>Tracheophyta</taxon>
        <taxon>Spermatophyta</taxon>
        <taxon>Magnoliopsida</taxon>
        <taxon>eudicotyledons</taxon>
        <taxon>Gunneridae</taxon>
        <taxon>Pentapetalae</taxon>
        <taxon>rosids</taxon>
        <taxon>malvids</taxon>
        <taxon>Malvales</taxon>
        <taxon>Malvaceae</taxon>
        <taxon>Malvoideae</taxon>
        <taxon>Gossypium</taxon>
    </lineage>
</organism>
<protein>
    <submittedName>
        <fullName evidence="1">Uncharacterized protein</fullName>
    </submittedName>
</protein>
<gene>
    <name evidence="1" type="ORF">Goshw_012233</name>
</gene>
<evidence type="ECO:0000313" key="2">
    <source>
        <dbReference type="Proteomes" id="UP000593576"/>
    </source>
</evidence>
<keyword evidence="2" id="KW-1185">Reference proteome</keyword>
<dbReference type="OrthoDB" id="989156at2759"/>
<dbReference type="Proteomes" id="UP000593576">
    <property type="component" value="Unassembled WGS sequence"/>
</dbReference>
<sequence length="96" mass="11190">MKEQLEKIQQKMIDKMMESQGNMVTQLTQFLTGGLIKERALCSILKKKTVRDLFIPQALPLSMLSLHTQMVRCKGTMLLSHRSLQRIHYLIIMIME</sequence>
<comment type="caution">
    <text evidence="1">The sequence shown here is derived from an EMBL/GenBank/DDBJ whole genome shotgun (WGS) entry which is preliminary data.</text>
</comment>
<reference evidence="1 2" key="1">
    <citation type="journal article" date="2019" name="Genome Biol. Evol.">
        <title>Insights into the evolution of the New World diploid cottons (Gossypium, subgenus Houzingenia) based on genome sequencing.</title>
        <authorList>
            <person name="Grover C.E."/>
            <person name="Arick M.A. 2nd"/>
            <person name="Thrash A."/>
            <person name="Conover J.L."/>
            <person name="Sanders W.S."/>
            <person name="Peterson D.G."/>
            <person name="Frelichowski J.E."/>
            <person name="Scheffler J.A."/>
            <person name="Scheffler B.E."/>
            <person name="Wendel J.F."/>
        </authorList>
    </citation>
    <scope>NUCLEOTIDE SEQUENCE [LARGE SCALE GENOMIC DNA]</scope>
    <source>
        <strain evidence="1">1</strain>
        <tissue evidence="1">Leaf</tissue>
    </source>
</reference>
<dbReference type="AlphaFoldDB" id="A0A7J9NFC4"/>
<dbReference type="EMBL" id="JABFAF010280094">
    <property type="protein sequence ID" value="MBA0881914.1"/>
    <property type="molecule type" value="Genomic_DNA"/>
</dbReference>
<name>A0A7J9NFC4_GOSSC</name>
<accession>A0A7J9NFC4</accession>
<proteinExistence type="predicted"/>
<evidence type="ECO:0000313" key="1">
    <source>
        <dbReference type="EMBL" id="MBA0881914.1"/>
    </source>
</evidence>